<dbReference type="InterPro" id="IPR028994">
    <property type="entry name" value="Integrin_alpha_N"/>
</dbReference>
<dbReference type="Proteomes" id="UP000663854">
    <property type="component" value="Unassembled WGS sequence"/>
</dbReference>
<dbReference type="Gene3D" id="2.130.10.130">
    <property type="entry name" value="Integrin alpha, N-terminal"/>
    <property type="match status" value="3"/>
</dbReference>
<gene>
    <name evidence="5" type="ORF">JXQ802_LOCUS29184</name>
    <name evidence="4" type="ORF">PYM288_LOCUS19430</name>
</gene>
<dbReference type="Pfam" id="PF13517">
    <property type="entry name" value="FG-GAP_3"/>
    <property type="match status" value="10"/>
</dbReference>
<organism evidence="4 6">
    <name type="scientific">Rotaria sordida</name>
    <dbReference type="NCBI Taxonomy" id="392033"/>
    <lineage>
        <taxon>Eukaryota</taxon>
        <taxon>Metazoa</taxon>
        <taxon>Spiralia</taxon>
        <taxon>Gnathifera</taxon>
        <taxon>Rotifera</taxon>
        <taxon>Eurotatoria</taxon>
        <taxon>Bdelloidea</taxon>
        <taxon>Philodinida</taxon>
        <taxon>Philodinidae</taxon>
        <taxon>Rotaria</taxon>
    </lineage>
</organism>
<evidence type="ECO:0000256" key="1">
    <source>
        <dbReference type="ARBA" id="ARBA00022729"/>
    </source>
</evidence>
<keyword evidence="7" id="KW-1185">Reference proteome</keyword>
<name>A0A814NS16_9BILA</name>
<reference evidence="4" key="1">
    <citation type="submission" date="2021-02" db="EMBL/GenBank/DDBJ databases">
        <authorList>
            <person name="Nowell W R."/>
        </authorList>
    </citation>
    <scope>NUCLEOTIDE SEQUENCE</scope>
</reference>
<dbReference type="Proteomes" id="UP000663870">
    <property type="component" value="Unassembled WGS sequence"/>
</dbReference>
<dbReference type="EMBL" id="CAJNOL010001132">
    <property type="protein sequence ID" value="CAF1294786.1"/>
    <property type="molecule type" value="Genomic_DNA"/>
</dbReference>
<dbReference type="SMART" id="SM00191">
    <property type="entry name" value="Int_alpha"/>
    <property type="match status" value="10"/>
</dbReference>
<proteinExistence type="predicted"/>
<dbReference type="Gene3D" id="2.30.30.100">
    <property type="match status" value="9"/>
</dbReference>
<evidence type="ECO:0000256" key="3">
    <source>
        <dbReference type="ARBA" id="ARBA00023180"/>
    </source>
</evidence>
<keyword evidence="3" id="KW-0325">Glycoprotein</keyword>
<evidence type="ECO:0000313" key="7">
    <source>
        <dbReference type="Proteomes" id="UP000663870"/>
    </source>
</evidence>
<protein>
    <submittedName>
        <fullName evidence="4">Uncharacterized protein</fullName>
    </submittedName>
</protein>
<dbReference type="InterPro" id="IPR013519">
    <property type="entry name" value="Int_alpha_beta-p"/>
</dbReference>
<dbReference type="InterPro" id="IPR013517">
    <property type="entry name" value="FG-GAP"/>
</dbReference>
<dbReference type="PANTHER" id="PTHR46580">
    <property type="entry name" value="SENSOR KINASE-RELATED"/>
    <property type="match status" value="1"/>
</dbReference>
<keyword evidence="1" id="KW-0732">Signal</keyword>
<evidence type="ECO:0000313" key="4">
    <source>
        <dbReference type="EMBL" id="CAF1096145.1"/>
    </source>
</evidence>
<evidence type="ECO:0000313" key="6">
    <source>
        <dbReference type="Proteomes" id="UP000663854"/>
    </source>
</evidence>
<dbReference type="EMBL" id="CAJNOH010000649">
    <property type="protein sequence ID" value="CAF1096145.1"/>
    <property type="molecule type" value="Genomic_DNA"/>
</dbReference>
<sequence>MMKSSIVFSSQPRSVAVGDFNNDHQIDMVVANSGTDTIGIFLSQDDGTFTNQQVYPTGFNSNPHSLAINHFNNDNYLDIAVANYGTNNIGIFLGNKNGTFSNQKVFSLNSSRPFFITIGDFNNDNKMDIIVANYGTNTIGILLGNDNGSFQDQITYSTGYDSLPYALVVGDFNKDKQLDIAVANYGTDNIGIFLGYGNGSFGNQKTYTTTLNSNPSSMAIGDLNNDNYLDIIVANSGTGNIGIFLGYEDGTFSTQNTFSISSNCRPHYVNVGYFDQDNQLDVVVVDSENDQVHILLQYDNGTFATITTYDAISGSSPFFVAVTNRNNDNQSDIAIVNYGTNDVLVFSKYFIKPSTRQRNYRIGQDSRPSSIVTFNFNNDDQPDLLVNNFNDDNLLILTGNNDGTFEQTRAYSTGSKSAPKCLCIGDLNNDNRMDIISANFGSDSVGILLAEDNGTFSNVTTYFVGLGSTPFSVAVGDFNNDNRLDIVTANYGFGGFSILLGHGNGTFANAMTYFTDIIFVPITVVVGDVNNDNKLDIAIADSGSNNVGVLLGHGNGTFSNPMMYYVGSFSSPNVIRLADLTNDNHLDIVVTTLDGGFVGVFLGYGNGTFQEITIYWVSFTSSLYGIAIADFNNDYRLDFVVADIINDKIIIFYGYGNGSFQLARTYSTGFGSNPYAITTAKLRNSNQINIIVTLWGTGNVGVLTEYVAAEFANQETYSTGSAPQPYSVTVGNFNDDNYIDIVIVNSGSDNLDILFNSGNGTFKTQVTYSLGTNSYPRYVIAGDVNKDYYLDIVTVNSKNNSISVLLGYGNRTFDIPRMYSTGENSYPLAVAMGDFNNDNRSDLVIANAGTDTIGVLLGFNYTSFQSGNTYSSNNTQGPQKIITCDFNNDKYLDVAVTFSSSNNIGILLGYGNASFGTMMTYSTGTNSTPQSLAVYDFNNDGQLDIVVANSGTDDIGILLGYGNGSFSSMIRYSTGKHSGPAAVVLTDINNDGRIDIVVANYATDNIGILLGRDNLTFNTIVTYSTGDNSLPISVDVSDFDNDGQMDIVVANHGTSSITIFLGYENGRFTTQVNYSTGYQSWPSWITIGDFNRDNRLDIATSNFNLNSVGIFLGYGNGTFTPVTIFSTGHGSAPQHVEARDFNNDGILDIAVANYGSNNIVVLFGVGDGSFLLGTPYQTGPGSGPWGLVIGDFDNDTKLDIAVANLESNNIYIVLGYGQELYGSVTLYSMDFGSQPYSVAIGDLNNDGQSDIVVANYGTDNVGIALGRSHGVFDIIRTYSTGVGSAPYSVAIADFNNDNRLDIVVSNSEADNIAILLGSGNGTFVTRATYSTGALSRPYTVAIADFNNDHIPDIAIANSGTNNIFLLYGYGNGLFGNETIYTLGYGYLPYSLAIQDFNQDGWMGIAIACYGTDHVETLIEMC</sequence>
<keyword evidence="2" id="KW-0677">Repeat</keyword>
<evidence type="ECO:0000313" key="5">
    <source>
        <dbReference type="EMBL" id="CAF1294786.1"/>
    </source>
</evidence>
<evidence type="ECO:0000256" key="2">
    <source>
        <dbReference type="ARBA" id="ARBA00022737"/>
    </source>
</evidence>
<accession>A0A814NS16</accession>
<dbReference type="SUPFAM" id="SSF69318">
    <property type="entry name" value="Integrin alpha N-terminal domain"/>
    <property type="match status" value="3"/>
</dbReference>
<dbReference type="PANTHER" id="PTHR46580:SF4">
    <property type="entry name" value="ATP_GTP-BINDING PROTEIN"/>
    <property type="match status" value="1"/>
</dbReference>
<comment type="caution">
    <text evidence="4">The sequence shown here is derived from an EMBL/GenBank/DDBJ whole genome shotgun (WGS) entry which is preliminary data.</text>
</comment>